<organism evidence="4 5">
    <name type="scientific">Hibiscus syriacus</name>
    <name type="common">Rose of Sharon</name>
    <dbReference type="NCBI Taxonomy" id="106335"/>
    <lineage>
        <taxon>Eukaryota</taxon>
        <taxon>Viridiplantae</taxon>
        <taxon>Streptophyta</taxon>
        <taxon>Embryophyta</taxon>
        <taxon>Tracheophyta</taxon>
        <taxon>Spermatophyta</taxon>
        <taxon>Magnoliopsida</taxon>
        <taxon>eudicotyledons</taxon>
        <taxon>Gunneridae</taxon>
        <taxon>Pentapetalae</taxon>
        <taxon>rosids</taxon>
        <taxon>malvids</taxon>
        <taxon>Malvales</taxon>
        <taxon>Malvaceae</taxon>
        <taxon>Malvoideae</taxon>
        <taxon>Hibiscus</taxon>
    </lineage>
</organism>
<evidence type="ECO:0000256" key="1">
    <source>
        <dbReference type="ARBA" id="ARBA00022729"/>
    </source>
</evidence>
<feature type="compositionally biased region" description="Basic and acidic residues" evidence="2">
    <location>
        <begin position="237"/>
        <end position="249"/>
    </location>
</feature>
<sequence length="629" mass="70253">MAAACPLLAASLLLCSLLVIASANDYGVYVSSKTQAYDYGTAKPVNQQQLEKEGNPGYGSKPNVYESQPEEKGKPLLEATASIGYSTESVYQPQTEKPVTGMEEQPDYSTKPNKPQPEETGKSSYSTKPAYQLQPEKPESKQEEKPDYGTKPYYYKPQPGQEKEKPMPEETEKSGYSTKPVYQPQQGKPESKQEEKPDYGTKPNYYKPQPEDKEKPMPEETEKPGYSTKPAYQPQPEKPESKQEEKPDYGTKPYYYKPQPGQEKEKPMPEETEKPGYSTKPVYQPQQGKPESKKEEKPDYGTKPNYYKPRPEDMEKPMPEETEKPSYSTKPIYQPQTENEEKPDHGAKNDFYQQQPEDKENPKLENEEHPNYNANPATDSYKPKPEVLPIGVEGLVLCKSGPKYYPIRGALTRITCLTVDENGYEKTHSVCSGETDEKGYFLARLFSSGLDEAHLLSELRDCKAFLESSPLETCNVPVDVNKGISGAPLSGFRVLHHMGMKLFSVGSFFFTPQLTPVPNGVLARITCLAVGGNGFETTRSVCSGETDAKGYFFARLSPSGLDKLSKLTDCKAFLESSPLEDCNVLVDVDKGISGAPLSDFRFLHQMGMKLFSVGPSFFNSAPNWIPNGY</sequence>
<dbReference type="GO" id="GO:0071944">
    <property type="term" value="C:cell periphery"/>
    <property type="evidence" value="ECO:0007669"/>
    <property type="project" value="TreeGrafter"/>
</dbReference>
<dbReference type="PANTHER" id="PTHR33470:SF36">
    <property type="entry name" value="PROLINE-RICH PROTEIN 1-LIKE"/>
    <property type="match status" value="1"/>
</dbReference>
<dbReference type="EMBL" id="VEPZ02001618">
    <property type="protein sequence ID" value="KAE8665487.1"/>
    <property type="molecule type" value="Genomic_DNA"/>
</dbReference>
<feature type="compositionally biased region" description="Basic and acidic residues" evidence="2">
    <location>
        <begin position="262"/>
        <end position="274"/>
    </location>
</feature>
<evidence type="ECO:0000313" key="4">
    <source>
        <dbReference type="EMBL" id="KAE8665487.1"/>
    </source>
</evidence>
<dbReference type="AlphaFoldDB" id="A0A6A2Y4Z6"/>
<feature type="compositionally biased region" description="Polar residues" evidence="2">
    <location>
        <begin position="326"/>
        <end position="337"/>
    </location>
</feature>
<proteinExistence type="predicted"/>
<feature type="compositionally biased region" description="Basic and acidic residues" evidence="2">
    <location>
        <begin position="161"/>
        <end position="173"/>
    </location>
</feature>
<feature type="compositionally biased region" description="Basic and acidic residues" evidence="2">
    <location>
        <begin position="189"/>
        <end position="199"/>
    </location>
</feature>
<feature type="compositionally biased region" description="Polar residues" evidence="2">
    <location>
        <begin position="83"/>
        <end position="97"/>
    </location>
</feature>
<feature type="region of interest" description="Disordered" evidence="2">
    <location>
        <begin position="47"/>
        <end position="381"/>
    </location>
</feature>
<feature type="compositionally biased region" description="Basic and acidic residues" evidence="2">
    <location>
        <begin position="339"/>
        <end position="348"/>
    </location>
</feature>
<dbReference type="PANTHER" id="PTHR33470">
    <property type="entry name" value="OS01G0164075 PROTEIN"/>
    <property type="match status" value="1"/>
</dbReference>
<evidence type="ECO:0000256" key="3">
    <source>
        <dbReference type="SAM" id="SignalP"/>
    </source>
</evidence>
<dbReference type="GO" id="GO:0009723">
    <property type="term" value="P:response to ethylene"/>
    <property type="evidence" value="ECO:0007669"/>
    <property type="project" value="TreeGrafter"/>
</dbReference>
<feature type="chain" id="PRO_5025593036" evidence="3">
    <location>
        <begin position="24"/>
        <end position="629"/>
    </location>
</feature>
<dbReference type="Proteomes" id="UP000436088">
    <property type="component" value="Unassembled WGS sequence"/>
</dbReference>
<evidence type="ECO:0000256" key="2">
    <source>
        <dbReference type="SAM" id="MobiDB-lite"/>
    </source>
</evidence>
<feature type="compositionally biased region" description="Basic and acidic residues" evidence="2">
    <location>
        <begin position="356"/>
        <end position="370"/>
    </location>
</feature>
<feature type="signal peptide" evidence="3">
    <location>
        <begin position="1"/>
        <end position="23"/>
    </location>
</feature>
<dbReference type="Pfam" id="PF01190">
    <property type="entry name" value="Pollen_Ole_e_1"/>
    <property type="match status" value="2"/>
</dbReference>
<gene>
    <name evidence="4" type="ORF">F3Y22_tig00112614pilonHSYRG00132</name>
</gene>
<dbReference type="GO" id="GO:0003677">
    <property type="term" value="F:DNA binding"/>
    <property type="evidence" value="ECO:0007669"/>
    <property type="project" value="UniProtKB-KW"/>
</dbReference>
<protein>
    <submittedName>
        <fullName evidence="4">Integrase-type DNA-binding superfamily protein</fullName>
    </submittedName>
</protein>
<accession>A0A6A2Y4Z6</accession>
<keyword evidence="4" id="KW-0238">DNA-binding</keyword>
<name>A0A6A2Y4Z6_HIBSY</name>
<feature type="compositionally biased region" description="Basic and acidic residues" evidence="2">
    <location>
        <begin position="309"/>
        <end position="324"/>
    </location>
</feature>
<feature type="compositionally biased region" description="Basic and acidic residues" evidence="2">
    <location>
        <begin position="136"/>
        <end position="148"/>
    </location>
</feature>
<feature type="compositionally biased region" description="Basic and acidic residues" evidence="2">
    <location>
        <begin position="209"/>
        <end position="223"/>
    </location>
</feature>
<evidence type="ECO:0000313" key="5">
    <source>
        <dbReference type="Proteomes" id="UP000436088"/>
    </source>
</evidence>
<keyword evidence="5" id="KW-1185">Reference proteome</keyword>
<keyword evidence="1 3" id="KW-0732">Signal</keyword>
<feature type="compositionally biased region" description="Basic and acidic residues" evidence="2">
    <location>
        <begin position="290"/>
        <end position="300"/>
    </location>
</feature>
<comment type="caution">
    <text evidence="4">The sequence shown here is derived from an EMBL/GenBank/DDBJ whole genome shotgun (WGS) entry which is preliminary data.</text>
</comment>
<reference evidence="4" key="1">
    <citation type="submission" date="2019-09" db="EMBL/GenBank/DDBJ databases">
        <title>Draft genome information of white flower Hibiscus syriacus.</title>
        <authorList>
            <person name="Kim Y.-M."/>
        </authorList>
    </citation>
    <scope>NUCLEOTIDE SEQUENCE [LARGE SCALE GENOMIC DNA]</scope>
    <source>
        <strain evidence="4">YM2019G1</strain>
    </source>
</reference>